<proteinExistence type="predicted"/>
<evidence type="ECO:0000313" key="2">
    <source>
        <dbReference type="EMBL" id="KAJ1089450.1"/>
    </source>
</evidence>
<dbReference type="AlphaFoldDB" id="A0AAV7LPQ4"/>
<feature type="region of interest" description="Disordered" evidence="1">
    <location>
        <begin position="210"/>
        <end position="242"/>
    </location>
</feature>
<reference evidence="2" key="1">
    <citation type="journal article" date="2022" name="bioRxiv">
        <title>Sequencing and chromosome-scale assembly of the giantPleurodeles waltlgenome.</title>
        <authorList>
            <person name="Brown T."/>
            <person name="Elewa A."/>
            <person name="Iarovenko S."/>
            <person name="Subramanian E."/>
            <person name="Araus A.J."/>
            <person name="Petzold A."/>
            <person name="Susuki M."/>
            <person name="Suzuki K.-i.T."/>
            <person name="Hayashi T."/>
            <person name="Toyoda A."/>
            <person name="Oliveira C."/>
            <person name="Osipova E."/>
            <person name="Leigh N.D."/>
            <person name="Simon A."/>
            <person name="Yun M.H."/>
        </authorList>
    </citation>
    <scope>NUCLEOTIDE SEQUENCE</scope>
    <source>
        <strain evidence="2">20211129_DDA</strain>
        <tissue evidence="2">Liver</tissue>
    </source>
</reference>
<evidence type="ECO:0000256" key="1">
    <source>
        <dbReference type="SAM" id="MobiDB-lite"/>
    </source>
</evidence>
<protein>
    <submittedName>
        <fullName evidence="2">Uncharacterized protein</fullName>
    </submittedName>
</protein>
<dbReference type="EMBL" id="JANPWB010000015">
    <property type="protein sequence ID" value="KAJ1089450.1"/>
    <property type="molecule type" value="Genomic_DNA"/>
</dbReference>
<name>A0AAV7LPQ4_PLEWA</name>
<comment type="caution">
    <text evidence="2">The sequence shown here is derived from an EMBL/GenBank/DDBJ whole genome shotgun (WGS) entry which is preliminary data.</text>
</comment>
<organism evidence="2 3">
    <name type="scientific">Pleurodeles waltl</name>
    <name type="common">Iberian ribbed newt</name>
    <dbReference type="NCBI Taxonomy" id="8319"/>
    <lineage>
        <taxon>Eukaryota</taxon>
        <taxon>Metazoa</taxon>
        <taxon>Chordata</taxon>
        <taxon>Craniata</taxon>
        <taxon>Vertebrata</taxon>
        <taxon>Euteleostomi</taxon>
        <taxon>Amphibia</taxon>
        <taxon>Batrachia</taxon>
        <taxon>Caudata</taxon>
        <taxon>Salamandroidea</taxon>
        <taxon>Salamandridae</taxon>
        <taxon>Pleurodelinae</taxon>
        <taxon>Pleurodeles</taxon>
    </lineage>
</organism>
<gene>
    <name evidence="2" type="ORF">NDU88_002601</name>
</gene>
<feature type="region of interest" description="Disordered" evidence="1">
    <location>
        <begin position="1"/>
        <end position="20"/>
    </location>
</feature>
<keyword evidence="3" id="KW-1185">Reference proteome</keyword>
<evidence type="ECO:0000313" key="3">
    <source>
        <dbReference type="Proteomes" id="UP001066276"/>
    </source>
</evidence>
<sequence length="338" mass="35941">MRVCAQEGREASPTHVESGGECCVPGLEERQLGGADNMAAPSGKTVPGIIGVDSLQLEDGQRNFVGQEFINIIILDSEVEGELVEVPGEGGSGSNRYVGAGLVVQSGRFVQQLPKVISPMVHWVQEWDVANQSVFRAGEHMVFRDKQGVVLKGTICGVSSEDGSAGSAQVRLDFWNQELRAYRTGYEAPHVSSGHGVILVHQRFGRPAGGQVPVGGRAPPGHRPEERAQPGAVRLTSRDLASREGRSLDPILSVQESFLDSRSAMSGVIDEEELDYEEETPGSGEQAVAVPQATMSGQAVQDDRLSGRQEVAANLCRVEVSNKYDGGLAIGGGSRTVV</sequence>
<dbReference type="Proteomes" id="UP001066276">
    <property type="component" value="Chromosome 11"/>
</dbReference>
<accession>A0AAV7LPQ4</accession>